<dbReference type="NCBIfam" id="TIGR01256">
    <property type="entry name" value="modA"/>
    <property type="match status" value="1"/>
</dbReference>
<dbReference type="Pfam" id="PF13531">
    <property type="entry name" value="SBP_bac_11"/>
    <property type="match status" value="1"/>
</dbReference>
<dbReference type="PANTHER" id="PTHR30632:SF14">
    <property type="entry name" value="TUNGSTATE_MOLYBDATE_CHROMATE-BINDING PROTEIN MODA"/>
    <property type="match status" value="1"/>
</dbReference>
<evidence type="ECO:0000313" key="6">
    <source>
        <dbReference type="Proteomes" id="UP000181901"/>
    </source>
</evidence>
<dbReference type="Proteomes" id="UP000181901">
    <property type="component" value="Unassembled WGS sequence"/>
</dbReference>
<dbReference type="SUPFAM" id="SSF53850">
    <property type="entry name" value="Periplasmic binding protein-like II"/>
    <property type="match status" value="1"/>
</dbReference>
<dbReference type="GO" id="GO:0015689">
    <property type="term" value="P:molybdate ion transport"/>
    <property type="evidence" value="ECO:0007669"/>
    <property type="project" value="InterPro"/>
</dbReference>
<organism evidence="5 6">
    <name type="scientific">Pseudodesulfovibrio hydrargyri</name>
    <dbReference type="NCBI Taxonomy" id="2125990"/>
    <lineage>
        <taxon>Bacteria</taxon>
        <taxon>Pseudomonadati</taxon>
        <taxon>Thermodesulfobacteriota</taxon>
        <taxon>Desulfovibrionia</taxon>
        <taxon>Desulfovibrionales</taxon>
        <taxon>Desulfovibrionaceae</taxon>
    </lineage>
</organism>
<sequence length="244" mass="26252">MRLLRICTLILSLILALPASAWADSDVVLAAGAGYKKMVNALSAAYQKKTGKTLDLIYGNMGRVTTLAKESGKVDIVLGDQQFLLKRAALAVTEKTELGRGKLVLAFAKGSKFSKVADLDNPEAGRIAMPDTSKAIYGRAAREYLTKTGRLPDIKPRLVEVATVPQVFSYLATGEVDMGFLNLTHALNVKDKLGGYVVLDDKDYSPISIIAAILESSANKDKAQSFIDFVKTDEAQAIVRANGL</sequence>
<dbReference type="OrthoDB" id="9785015at2"/>
<protein>
    <submittedName>
        <fullName evidence="5">Putative binding protein</fullName>
    </submittedName>
</protein>
<keyword evidence="3 4" id="KW-0732">Signal</keyword>
<dbReference type="PANTHER" id="PTHR30632">
    <property type="entry name" value="MOLYBDATE-BINDING PERIPLASMIC PROTEIN"/>
    <property type="match status" value="1"/>
</dbReference>
<dbReference type="GO" id="GO:0046872">
    <property type="term" value="F:metal ion binding"/>
    <property type="evidence" value="ECO:0007669"/>
    <property type="project" value="UniProtKB-KW"/>
</dbReference>
<feature type="chain" id="PRO_5009635469" evidence="4">
    <location>
        <begin position="24"/>
        <end position="244"/>
    </location>
</feature>
<gene>
    <name evidence="5" type="ORF">BerOc1_00289</name>
</gene>
<dbReference type="Gene3D" id="3.40.190.10">
    <property type="entry name" value="Periplasmic binding protein-like II"/>
    <property type="match status" value="2"/>
</dbReference>
<evidence type="ECO:0000256" key="1">
    <source>
        <dbReference type="ARBA" id="ARBA00009175"/>
    </source>
</evidence>
<reference evidence="5 6" key="1">
    <citation type="submission" date="2015-09" db="EMBL/GenBank/DDBJ databases">
        <title>Genome of Desulfovibrio dechloracetivorans BerOc1, a mercury methylating strain isolated from highly hydrocarbons and metals contaminated coastal sediments.</title>
        <authorList>
            <person name="Goni Urriza M."/>
            <person name="Gassie C."/>
            <person name="Bouchez O."/>
            <person name="Klopp C."/>
            <person name="Ranchou-Peyruse A."/>
            <person name="Remy G."/>
        </authorList>
    </citation>
    <scope>NUCLEOTIDE SEQUENCE [LARGE SCALE GENOMIC DNA]</scope>
    <source>
        <strain evidence="5 6">BerOc1</strain>
    </source>
</reference>
<comment type="similarity">
    <text evidence="1">Belongs to the bacterial solute-binding protein ModA family.</text>
</comment>
<comment type="caution">
    <text evidence="5">The sequence shown here is derived from an EMBL/GenBank/DDBJ whole genome shotgun (WGS) entry which is preliminary data.</text>
</comment>
<dbReference type="AlphaFoldDB" id="A0A1J5N0M9"/>
<dbReference type="InterPro" id="IPR005950">
    <property type="entry name" value="ModA"/>
</dbReference>
<evidence type="ECO:0000256" key="3">
    <source>
        <dbReference type="ARBA" id="ARBA00022729"/>
    </source>
</evidence>
<feature type="signal peptide" evidence="4">
    <location>
        <begin position="1"/>
        <end position="23"/>
    </location>
</feature>
<dbReference type="RefSeq" id="WP_071543942.1">
    <property type="nucleotide sequence ID" value="NZ_LKAQ01000001.1"/>
</dbReference>
<keyword evidence="6" id="KW-1185">Reference proteome</keyword>
<evidence type="ECO:0000313" key="5">
    <source>
        <dbReference type="EMBL" id="OIQ51826.1"/>
    </source>
</evidence>
<evidence type="ECO:0000256" key="2">
    <source>
        <dbReference type="ARBA" id="ARBA00022723"/>
    </source>
</evidence>
<evidence type="ECO:0000256" key="4">
    <source>
        <dbReference type="SAM" id="SignalP"/>
    </source>
</evidence>
<dbReference type="GO" id="GO:0030973">
    <property type="term" value="F:molybdate ion binding"/>
    <property type="evidence" value="ECO:0007669"/>
    <property type="project" value="TreeGrafter"/>
</dbReference>
<keyword evidence="2" id="KW-0479">Metal-binding</keyword>
<accession>A0A1J5N0M9</accession>
<proteinExistence type="inferred from homology"/>
<dbReference type="EMBL" id="LKAQ01000001">
    <property type="protein sequence ID" value="OIQ51826.1"/>
    <property type="molecule type" value="Genomic_DNA"/>
</dbReference>
<dbReference type="InterPro" id="IPR050682">
    <property type="entry name" value="ModA/WtpA"/>
</dbReference>
<name>A0A1J5N0M9_9BACT</name>